<feature type="region of interest" description="Disordered" evidence="1">
    <location>
        <begin position="51"/>
        <end position="75"/>
    </location>
</feature>
<accession>A0AAV1BV55</accession>
<proteinExistence type="predicted"/>
<sequence>MKNSYSTANHKEIKIKITKKQLEKLLGEVDVHELPVDQVLSRLININNAAASDQYHNDHDHQQYQRSWRPHLQSIPEPNGRLPFVIVAMMYQ</sequence>
<evidence type="ECO:0000313" key="3">
    <source>
        <dbReference type="Proteomes" id="UP001161247"/>
    </source>
</evidence>
<dbReference type="EMBL" id="OX459118">
    <property type="protein sequence ID" value="CAI9087191.1"/>
    <property type="molecule type" value="Genomic_DNA"/>
</dbReference>
<dbReference type="PANTHER" id="PTHR33647">
    <property type="entry name" value="OS01G0793900 PROTEIN"/>
    <property type="match status" value="1"/>
</dbReference>
<gene>
    <name evidence="2" type="ORF">OLC1_LOCUS77</name>
</gene>
<name>A0AAV1BV55_OLDCO</name>
<dbReference type="Proteomes" id="UP001161247">
    <property type="component" value="Chromosome 1"/>
</dbReference>
<organism evidence="2 3">
    <name type="scientific">Oldenlandia corymbosa var. corymbosa</name>
    <dbReference type="NCBI Taxonomy" id="529605"/>
    <lineage>
        <taxon>Eukaryota</taxon>
        <taxon>Viridiplantae</taxon>
        <taxon>Streptophyta</taxon>
        <taxon>Embryophyta</taxon>
        <taxon>Tracheophyta</taxon>
        <taxon>Spermatophyta</taxon>
        <taxon>Magnoliopsida</taxon>
        <taxon>eudicotyledons</taxon>
        <taxon>Gunneridae</taxon>
        <taxon>Pentapetalae</taxon>
        <taxon>asterids</taxon>
        <taxon>lamiids</taxon>
        <taxon>Gentianales</taxon>
        <taxon>Rubiaceae</taxon>
        <taxon>Rubioideae</taxon>
        <taxon>Spermacoceae</taxon>
        <taxon>Hedyotis-Oldenlandia complex</taxon>
        <taxon>Oldenlandia</taxon>
    </lineage>
</organism>
<dbReference type="PANTHER" id="PTHR33647:SF5">
    <property type="entry name" value="OS01G0793900 PROTEIN"/>
    <property type="match status" value="1"/>
</dbReference>
<protein>
    <submittedName>
        <fullName evidence="2">OLC1v1021205C1</fullName>
    </submittedName>
</protein>
<evidence type="ECO:0000256" key="1">
    <source>
        <dbReference type="SAM" id="MobiDB-lite"/>
    </source>
</evidence>
<reference evidence="2" key="1">
    <citation type="submission" date="2023-03" db="EMBL/GenBank/DDBJ databases">
        <authorList>
            <person name="Julca I."/>
        </authorList>
    </citation>
    <scope>NUCLEOTIDE SEQUENCE</scope>
</reference>
<evidence type="ECO:0000313" key="2">
    <source>
        <dbReference type="EMBL" id="CAI9087191.1"/>
    </source>
</evidence>
<dbReference type="AlphaFoldDB" id="A0AAV1BV55"/>
<keyword evidence="3" id="KW-1185">Reference proteome</keyword>